<evidence type="ECO:0000256" key="1">
    <source>
        <dbReference type="SAM" id="Phobius"/>
    </source>
</evidence>
<reference evidence="2" key="1">
    <citation type="submission" date="2021-01" db="EMBL/GenBank/DDBJ databases">
        <title>Whole genome shotgun sequence of Rhizocola hellebori NBRC 109834.</title>
        <authorList>
            <person name="Komaki H."/>
            <person name="Tamura T."/>
        </authorList>
    </citation>
    <scope>NUCLEOTIDE SEQUENCE</scope>
    <source>
        <strain evidence="2">NBRC 109834</strain>
    </source>
</reference>
<proteinExistence type="predicted"/>
<keyword evidence="1" id="KW-1133">Transmembrane helix</keyword>
<sequence length="143" mass="15597">MPMAKDPTEPATKPGFSDRARLTLQVIRANPTGAIALKILVAVLGGLVVAVGIVLIPLPGPGWAIVILGLIIWAVEFVWARHLLHFTRNKLRGWTSWIARQSWPVRLLIGAAGLVFVTAVLVATLRFSFGVTVADIWQYITTH</sequence>
<protein>
    <recommendedName>
        <fullName evidence="4">TIGR02611 family protein</fullName>
    </recommendedName>
</protein>
<feature type="transmembrane region" description="Helical" evidence="1">
    <location>
        <begin position="62"/>
        <end position="84"/>
    </location>
</feature>
<feature type="transmembrane region" description="Helical" evidence="1">
    <location>
        <begin position="35"/>
        <end position="56"/>
    </location>
</feature>
<keyword evidence="1" id="KW-0472">Membrane</keyword>
<keyword evidence="3" id="KW-1185">Reference proteome</keyword>
<evidence type="ECO:0000313" key="2">
    <source>
        <dbReference type="EMBL" id="GIH07523.1"/>
    </source>
</evidence>
<keyword evidence="1" id="KW-0812">Transmembrane</keyword>
<evidence type="ECO:0000313" key="3">
    <source>
        <dbReference type="Proteomes" id="UP000612899"/>
    </source>
</evidence>
<feature type="transmembrane region" description="Helical" evidence="1">
    <location>
        <begin position="105"/>
        <end position="129"/>
    </location>
</feature>
<dbReference type="Proteomes" id="UP000612899">
    <property type="component" value="Unassembled WGS sequence"/>
</dbReference>
<accession>A0A8J3QD59</accession>
<evidence type="ECO:0008006" key="4">
    <source>
        <dbReference type="Google" id="ProtNLM"/>
    </source>
</evidence>
<dbReference type="EMBL" id="BONY01000037">
    <property type="protein sequence ID" value="GIH07523.1"/>
    <property type="molecule type" value="Genomic_DNA"/>
</dbReference>
<comment type="caution">
    <text evidence="2">The sequence shown here is derived from an EMBL/GenBank/DDBJ whole genome shotgun (WGS) entry which is preliminary data.</text>
</comment>
<organism evidence="2 3">
    <name type="scientific">Rhizocola hellebori</name>
    <dbReference type="NCBI Taxonomy" id="1392758"/>
    <lineage>
        <taxon>Bacteria</taxon>
        <taxon>Bacillati</taxon>
        <taxon>Actinomycetota</taxon>
        <taxon>Actinomycetes</taxon>
        <taxon>Micromonosporales</taxon>
        <taxon>Micromonosporaceae</taxon>
        <taxon>Rhizocola</taxon>
    </lineage>
</organism>
<dbReference type="InterPro" id="IPR019099">
    <property type="entry name" value="Uncharacterised_PGPGW_TM"/>
</dbReference>
<gene>
    <name evidence="2" type="ORF">Rhe02_55900</name>
</gene>
<dbReference type="AlphaFoldDB" id="A0A8J3QD59"/>
<dbReference type="Pfam" id="PF09656">
    <property type="entry name" value="PGPGW"/>
    <property type="match status" value="1"/>
</dbReference>
<dbReference type="NCBIfam" id="TIGR02611">
    <property type="entry name" value="TIGR02611 family protein"/>
    <property type="match status" value="1"/>
</dbReference>
<dbReference type="InterPro" id="IPR013434">
    <property type="entry name" value="CHP02611"/>
</dbReference>
<name>A0A8J3QD59_9ACTN</name>